<evidence type="ECO:0000313" key="3">
    <source>
        <dbReference type="EMBL" id="NYS24957.1"/>
    </source>
</evidence>
<proteinExistence type="predicted"/>
<gene>
    <name evidence="3" type="ORF">HUK65_08110</name>
</gene>
<dbReference type="PANTHER" id="PTHR12192:SF2">
    <property type="entry name" value="GLUTATHIONE-SPECIFIC GAMMA-GLUTAMYLCYCLOTRANSFERASE 2"/>
    <property type="match status" value="1"/>
</dbReference>
<evidence type="ECO:0000256" key="2">
    <source>
        <dbReference type="ARBA" id="ARBA00023239"/>
    </source>
</evidence>
<dbReference type="EC" id="4.3.2.7" evidence="1"/>
<reference evidence="3 4" key="1">
    <citation type="journal article" date="2000" name="Arch. Microbiol.">
        <title>Rhodobaca bogoriensis gen. nov. and sp. nov., an alkaliphilic purple nonsulfur bacterium from African Rift Valley soda lakes.</title>
        <authorList>
            <person name="Milford A.D."/>
            <person name="Achenbach L.A."/>
            <person name="Jung D.O."/>
            <person name="Madigan M.T."/>
        </authorList>
    </citation>
    <scope>NUCLEOTIDE SEQUENCE [LARGE SCALE GENOMIC DNA]</scope>
    <source>
        <strain evidence="3 4">2376</strain>
    </source>
</reference>
<dbReference type="SUPFAM" id="SSF110857">
    <property type="entry name" value="Gamma-glutamyl cyclotransferase-like"/>
    <property type="match status" value="1"/>
</dbReference>
<dbReference type="InterPro" id="IPR013024">
    <property type="entry name" value="GGCT-like"/>
</dbReference>
<dbReference type="GO" id="GO:0005737">
    <property type="term" value="C:cytoplasm"/>
    <property type="evidence" value="ECO:0007669"/>
    <property type="project" value="TreeGrafter"/>
</dbReference>
<keyword evidence="3" id="KW-0808">Transferase</keyword>
<dbReference type="GO" id="GO:0016740">
    <property type="term" value="F:transferase activity"/>
    <property type="evidence" value="ECO:0007669"/>
    <property type="project" value="UniProtKB-KW"/>
</dbReference>
<protein>
    <recommendedName>
        <fullName evidence="1">glutathione-specific gamma-glutamylcyclotransferase</fullName>
        <ecNumber evidence="1">4.3.2.7</ecNumber>
    </recommendedName>
</protein>
<name>A0A7Z0HZ44_9RHOB</name>
<keyword evidence="2" id="KW-0456">Lyase</keyword>
<evidence type="ECO:0000313" key="4">
    <source>
        <dbReference type="Proteomes" id="UP000529417"/>
    </source>
</evidence>
<dbReference type="GO" id="GO:0061928">
    <property type="term" value="F:glutathione specific gamma-glutamylcyclotransferase activity"/>
    <property type="evidence" value="ECO:0007669"/>
    <property type="project" value="UniProtKB-EC"/>
</dbReference>
<accession>A0A7Z0HZ44</accession>
<dbReference type="InterPro" id="IPR006840">
    <property type="entry name" value="ChaC"/>
</dbReference>
<dbReference type="GO" id="GO:0006751">
    <property type="term" value="P:glutathione catabolic process"/>
    <property type="evidence" value="ECO:0007669"/>
    <property type="project" value="InterPro"/>
</dbReference>
<dbReference type="EMBL" id="JACBXS010000013">
    <property type="protein sequence ID" value="NYS24957.1"/>
    <property type="molecule type" value="Genomic_DNA"/>
</dbReference>
<organism evidence="3 4">
    <name type="scientific">Rhabdonatronobacter sediminivivens</name>
    <dbReference type="NCBI Taxonomy" id="2743469"/>
    <lineage>
        <taxon>Bacteria</taxon>
        <taxon>Pseudomonadati</taxon>
        <taxon>Pseudomonadota</taxon>
        <taxon>Alphaproteobacteria</taxon>
        <taxon>Rhodobacterales</taxon>
        <taxon>Paracoccaceae</taxon>
        <taxon>Rhabdonatronobacter</taxon>
    </lineage>
</organism>
<dbReference type="Gene3D" id="3.10.490.10">
    <property type="entry name" value="Gamma-glutamyl cyclotransferase-like"/>
    <property type="match status" value="1"/>
</dbReference>
<dbReference type="Proteomes" id="UP000529417">
    <property type="component" value="Unassembled WGS sequence"/>
</dbReference>
<dbReference type="RefSeq" id="WP_179905657.1">
    <property type="nucleotide sequence ID" value="NZ_JACBXS010000013.1"/>
</dbReference>
<dbReference type="InterPro" id="IPR036568">
    <property type="entry name" value="GGCT-like_sf"/>
</dbReference>
<dbReference type="Pfam" id="PF04752">
    <property type="entry name" value="ChaC"/>
    <property type="match status" value="1"/>
</dbReference>
<keyword evidence="4" id="KW-1185">Reference proteome</keyword>
<dbReference type="PANTHER" id="PTHR12192">
    <property type="entry name" value="CATION TRANSPORT PROTEIN CHAC-RELATED"/>
    <property type="match status" value="1"/>
</dbReference>
<dbReference type="CDD" id="cd06661">
    <property type="entry name" value="GGCT_like"/>
    <property type="match status" value="1"/>
</dbReference>
<evidence type="ECO:0000256" key="1">
    <source>
        <dbReference type="ARBA" id="ARBA00012344"/>
    </source>
</evidence>
<comment type="caution">
    <text evidence="3">The sequence shown here is derived from an EMBL/GenBank/DDBJ whole genome shotgun (WGS) entry which is preliminary data.</text>
</comment>
<dbReference type="AlphaFoldDB" id="A0A7Z0HZ44"/>
<sequence>MNKSASIWVFGYGSLVWNPGFAYQGAHVARLEGFRRSFCMRSIHHRGTVAAPGLVLALDADAGACQGLAFEIPARIGAETLEYLRARELISAAYLETLQPLVLADGRRVEAVTYVIDRDHDQYCGGLPMEEQARIIARAHGGRGPNAEYLFNTAAHLAELGLRDPELDWLVARVRALLDAPAD</sequence>